<protein>
    <submittedName>
        <fullName evidence="1">Uncharacterized protein</fullName>
    </submittedName>
</protein>
<organism evidence="1 2">
    <name type="scientific">Kipferlia bialata</name>
    <dbReference type="NCBI Taxonomy" id="797122"/>
    <lineage>
        <taxon>Eukaryota</taxon>
        <taxon>Metamonada</taxon>
        <taxon>Carpediemonas-like organisms</taxon>
        <taxon>Kipferlia</taxon>
    </lineage>
</organism>
<evidence type="ECO:0000313" key="2">
    <source>
        <dbReference type="Proteomes" id="UP000265618"/>
    </source>
</evidence>
<proteinExistence type="predicted"/>
<dbReference type="Proteomes" id="UP000265618">
    <property type="component" value="Unassembled WGS sequence"/>
</dbReference>
<dbReference type="AlphaFoldDB" id="A0A9K3GRL8"/>
<gene>
    <name evidence="1" type="ORF">KIPB_016549</name>
</gene>
<name>A0A9K3GRL8_9EUKA</name>
<comment type="caution">
    <text evidence="1">The sequence shown here is derived from an EMBL/GenBank/DDBJ whole genome shotgun (WGS) entry which is preliminary data.</text>
</comment>
<accession>A0A9K3GRL8</accession>
<keyword evidence="2" id="KW-1185">Reference proteome</keyword>
<feature type="non-terminal residue" evidence="1">
    <location>
        <position position="1"/>
    </location>
</feature>
<evidence type="ECO:0000313" key="1">
    <source>
        <dbReference type="EMBL" id="GIQ92653.1"/>
    </source>
</evidence>
<sequence length="146" mass="15363">DYIIDDVETFVSSSVESLIAVNIHTPVAMGADTACEGAGVCVFDTEEVYVPCGDVTSVQFGDHPAGNKAGLTATYTGTYETETRTSTVYLTCPKADAPSLSPGDSGMCYRAEAEIEGWVSGSCDTSSPCQCGVEGETHYVLEYTTQ</sequence>
<feature type="non-terminal residue" evidence="1">
    <location>
        <position position="146"/>
    </location>
</feature>
<dbReference type="EMBL" id="BDIP01010199">
    <property type="protein sequence ID" value="GIQ92653.1"/>
    <property type="molecule type" value="Genomic_DNA"/>
</dbReference>
<reference evidence="1 2" key="1">
    <citation type="journal article" date="2018" name="PLoS ONE">
        <title>The draft genome of Kipferlia bialata reveals reductive genome evolution in fornicate parasites.</title>
        <authorList>
            <person name="Tanifuji G."/>
            <person name="Takabayashi S."/>
            <person name="Kume K."/>
            <person name="Takagi M."/>
            <person name="Nakayama T."/>
            <person name="Kamikawa R."/>
            <person name="Inagaki Y."/>
            <person name="Hashimoto T."/>
        </authorList>
    </citation>
    <scope>NUCLEOTIDE SEQUENCE [LARGE SCALE GENOMIC DNA]</scope>
    <source>
        <strain evidence="1">NY0173</strain>
    </source>
</reference>